<dbReference type="EMBL" id="CAJFDH010000005">
    <property type="protein sequence ID" value="CAD5223654.1"/>
    <property type="molecule type" value="Genomic_DNA"/>
</dbReference>
<dbReference type="Pfam" id="PF05823">
    <property type="entry name" value="Gp-FAR-1"/>
    <property type="match status" value="1"/>
</dbReference>
<evidence type="ECO:0000256" key="3">
    <source>
        <dbReference type="ARBA" id="ARBA00022525"/>
    </source>
</evidence>
<comment type="subcellular location">
    <subcellularLocation>
        <location evidence="1">Secreted</location>
    </subcellularLocation>
</comment>
<dbReference type="OrthoDB" id="5856727at2759"/>
<organism evidence="9 10">
    <name type="scientific">Bursaphelenchus okinawaensis</name>
    <dbReference type="NCBI Taxonomy" id="465554"/>
    <lineage>
        <taxon>Eukaryota</taxon>
        <taxon>Metazoa</taxon>
        <taxon>Ecdysozoa</taxon>
        <taxon>Nematoda</taxon>
        <taxon>Chromadorea</taxon>
        <taxon>Rhabditida</taxon>
        <taxon>Tylenchina</taxon>
        <taxon>Tylenchomorpha</taxon>
        <taxon>Aphelenchoidea</taxon>
        <taxon>Aphelenchoididae</taxon>
        <taxon>Bursaphelenchus</taxon>
    </lineage>
</organism>
<keyword evidence="6" id="KW-0446">Lipid-binding</keyword>
<gene>
    <name evidence="9" type="ORF">BOKJ2_LOCUS10424</name>
</gene>
<evidence type="ECO:0000313" key="10">
    <source>
        <dbReference type="Proteomes" id="UP000614601"/>
    </source>
</evidence>
<dbReference type="Gene3D" id="1.20.120.1100">
    <property type="match status" value="1"/>
</dbReference>
<dbReference type="Proteomes" id="UP000614601">
    <property type="component" value="Unassembled WGS sequence"/>
</dbReference>
<evidence type="ECO:0000256" key="6">
    <source>
        <dbReference type="ARBA" id="ARBA00023121"/>
    </source>
</evidence>
<evidence type="ECO:0000256" key="2">
    <source>
        <dbReference type="ARBA" id="ARBA00006648"/>
    </source>
</evidence>
<evidence type="ECO:0008006" key="11">
    <source>
        <dbReference type="Google" id="ProtNLM"/>
    </source>
</evidence>
<dbReference type="AlphaFoldDB" id="A0A811L954"/>
<accession>A0A811L954</accession>
<comment type="caution">
    <text evidence="9">The sequence shown here is derived from an EMBL/GenBank/DDBJ whole genome shotgun (WGS) entry which is preliminary data.</text>
</comment>
<keyword evidence="4 8" id="KW-0732">Signal</keyword>
<name>A0A811L954_9BILA</name>
<dbReference type="EMBL" id="CAJFCW020000005">
    <property type="protein sequence ID" value="CAG9118397.1"/>
    <property type="molecule type" value="Genomic_DNA"/>
</dbReference>
<feature type="compositionally biased region" description="Basic and acidic residues" evidence="7">
    <location>
        <begin position="165"/>
        <end position="194"/>
    </location>
</feature>
<feature type="chain" id="PRO_5035595543" description="Fatty-acid and retinol-binding protein 1" evidence="8">
    <location>
        <begin position="17"/>
        <end position="227"/>
    </location>
</feature>
<feature type="signal peptide" evidence="8">
    <location>
        <begin position="1"/>
        <end position="16"/>
    </location>
</feature>
<sequence length="227" mass="25775">MRVLLFILLLLSVCQCKFHDVHPALRSLLPSNILNFLDTFTPEEQKVIDSADDSTGVKEYLHNIEKQNPDLAQRATILVANIITKMNSLPNATHDFVRKVMKALDAKEGKLSDEEVTETASKLEKEFKKLSPEDQDELQFVFPTIFDTLTSEEFAELAKGKFGKAGKEDAKNNEKNKEKEEKKDDEKDEKKENEKEEEEEKTTTTTKKPKSKKNNNTTTVAPTTVAE</sequence>
<proteinExistence type="inferred from homology"/>
<dbReference type="GO" id="GO:0005576">
    <property type="term" value="C:extracellular region"/>
    <property type="evidence" value="ECO:0007669"/>
    <property type="project" value="UniProtKB-SubCell"/>
</dbReference>
<evidence type="ECO:0000256" key="4">
    <source>
        <dbReference type="ARBA" id="ARBA00022729"/>
    </source>
</evidence>
<dbReference type="InterPro" id="IPR008632">
    <property type="entry name" value="Gp-FAR-1"/>
</dbReference>
<dbReference type="GO" id="GO:0008289">
    <property type="term" value="F:lipid binding"/>
    <property type="evidence" value="ECO:0007669"/>
    <property type="project" value="UniProtKB-KW"/>
</dbReference>
<keyword evidence="10" id="KW-1185">Reference proteome</keyword>
<protein>
    <recommendedName>
        <fullName evidence="11">Fatty-acid and retinol-binding protein 1</fullName>
    </recommendedName>
</protein>
<keyword evidence="3" id="KW-0964">Secreted</keyword>
<evidence type="ECO:0000313" key="9">
    <source>
        <dbReference type="EMBL" id="CAD5223654.1"/>
    </source>
</evidence>
<feature type="compositionally biased region" description="Low complexity" evidence="7">
    <location>
        <begin position="214"/>
        <end position="227"/>
    </location>
</feature>
<reference evidence="9" key="1">
    <citation type="submission" date="2020-09" db="EMBL/GenBank/DDBJ databases">
        <authorList>
            <person name="Kikuchi T."/>
        </authorList>
    </citation>
    <scope>NUCLEOTIDE SEQUENCE</scope>
    <source>
        <strain evidence="9">SH1</strain>
    </source>
</reference>
<keyword evidence="5" id="KW-0175">Coiled coil</keyword>
<evidence type="ECO:0000256" key="5">
    <source>
        <dbReference type="ARBA" id="ARBA00023054"/>
    </source>
</evidence>
<comment type="similarity">
    <text evidence="2">Belongs to the fatty-acid and retinol-binding protein (FARBP) family.</text>
</comment>
<feature type="region of interest" description="Disordered" evidence="7">
    <location>
        <begin position="161"/>
        <end position="227"/>
    </location>
</feature>
<evidence type="ECO:0000256" key="7">
    <source>
        <dbReference type="SAM" id="MobiDB-lite"/>
    </source>
</evidence>
<evidence type="ECO:0000256" key="8">
    <source>
        <dbReference type="SAM" id="SignalP"/>
    </source>
</evidence>
<dbReference type="Proteomes" id="UP000783686">
    <property type="component" value="Unassembled WGS sequence"/>
</dbReference>
<evidence type="ECO:0000256" key="1">
    <source>
        <dbReference type="ARBA" id="ARBA00004613"/>
    </source>
</evidence>